<keyword evidence="5" id="KW-0479">Metal-binding</keyword>
<dbReference type="InterPro" id="IPR006284">
    <property type="entry name" value="Glut_synth_pro"/>
</dbReference>
<keyword evidence="9" id="KW-0464">Manganese</keyword>
<evidence type="ECO:0000256" key="6">
    <source>
        <dbReference type="ARBA" id="ARBA00022741"/>
    </source>
</evidence>
<evidence type="ECO:0000256" key="9">
    <source>
        <dbReference type="ARBA" id="ARBA00023211"/>
    </source>
</evidence>
<dbReference type="InterPro" id="IPR016185">
    <property type="entry name" value="PreATP-grasp_dom_sf"/>
</dbReference>
<dbReference type="Pfam" id="PF02951">
    <property type="entry name" value="GSH-S_N"/>
    <property type="match status" value="1"/>
</dbReference>
<keyword evidence="8" id="KW-0460">Magnesium</keyword>
<dbReference type="Gene3D" id="3.30.470.20">
    <property type="entry name" value="ATP-grasp fold, B domain"/>
    <property type="match status" value="1"/>
</dbReference>
<organism evidence="12 13">
    <name type="scientific">Dechloromonas denitrificans</name>
    <dbReference type="NCBI Taxonomy" id="281362"/>
    <lineage>
        <taxon>Bacteria</taxon>
        <taxon>Pseudomonadati</taxon>
        <taxon>Pseudomonadota</taxon>
        <taxon>Betaproteobacteria</taxon>
        <taxon>Rhodocyclales</taxon>
        <taxon>Azonexaceae</taxon>
        <taxon>Dechloromonas</taxon>
    </lineage>
</organism>
<feature type="domain" description="ATP-grasp" evidence="11">
    <location>
        <begin position="139"/>
        <end position="324"/>
    </location>
</feature>
<dbReference type="InterPro" id="IPR011761">
    <property type="entry name" value="ATP-grasp"/>
</dbReference>
<dbReference type="NCBIfam" id="NF003573">
    <property type="entry name" value="PRK05246.1"/>
    <property type="match status" value="1"/>
</dbReference>
<comment type="pathway">
    <text evidence="10">Sulfur metabolism; glutathione biosynthesis; glutathione from L-cysteine and L-glutamate: step 2/2.</text>
</comment>
<keyword evidence="7 10" id="KW-0067">ATP-binding</keyword>
<dbReference type="SUPFAM" id="SSF56059">
    <property type="entry name" value="Glutathione synthetase ATP-binding domain-like"/>
    <property type="match status" value="1"/>
</dbReference>
<keyword evidence="13" id="KW-1185">Reference proteome</keyword>
<proteinExistence type="inferred from homology"/>
<comment type="catalytic activity">
    <reaction evidence="10">
        <text>gamma-L-glutamyl-L-cysteine + glycine + ATP = glutathione + ADP + phosphate + H(+)</text>
        <dbReference type="Rhea" id="RHEA:13557"/>
        <dbReference type="ChEBI" id="CHEBI:15378"/>
        <dbReference type="ChEBI" id="CHEBI:30616"/>
        <dbReference type="ChEBI" id="CHEBI:43474"/>
        <dbReference type="ChEBI" id="CHEBI:57305"/>
        <dbReference type="ChEBI" id="CHEBI:57925"/>
        <dbReference type="ChEBI" id="CHEBI:58173"/>
        <dbReference type="ChEBI" id="CHEBI:456216"/>
        <dbReference type="EC" id="6.3.2.3"/>
    </reaction>
</comment>
<comment type="caution">
    <text evidence="12">The sequence shown here is derived from an EMBL/GenBank/DDBJ whole genome shotgun (WGS) entry which is preliminary data.</text>
</comment>
<dbReference type="Proteomes" id="UP000070186">
    <property type="component" value="Unassembled WGS sequence"/>
</dbReference>
<dbReference type="Pfam" id="PF02955">
    <property type="entry name" value="GSH-S_ATP"/>
    <property type="match status" value="1"/>
</dbReference>
<dbReference type="NCBIfam" id="TIGR01380">
    <property type="entry name" value="glut_syn"/>
    <property type="match status" value="1"/>
</dbReference>
<comment type="similarity">
    <text evidence="10">Belongs to the prokaryotic GSH synthase family.</text>
</comment>
<evidence type="ECO:0000256" key="3">
    <source>
        <dbReference type="ARBA" id="ARBA00022598"/>
    </source>
</evidence>
<comment type="cofactor">
    <cofactor evidence="1">
        <name>Mn(2+)</name>
        <dbReference type="ChEBI" id="CHEBI:29035"/>
    </cofactor>
</comment>
<dbReference type="STRING" id="281362.AT959_15825"/>
<accession>A0A133XG08</accession>
<keyword evidence="3 10" id="KW-0436">Ligase</keyword>
<dbReference type="InterPro" id="IPR004215">
    <property type="entry name" value="GSHS_N"/>
</dbReference>
<dbReference type="Gene3D" id="3.40.50.20">
    <property type="match status" value="1"/>
</dbReference>
<dbReference type="HAMAP" id="MF_00162">
    <property type="entry name" value="GSH_S"/>
    <property type="match status" value="1"/>
</dbReference>
<reference evidence="12 13" key="1">
    <citation type="submission" date="2015-12" db="EMBL/GenBank/DDBJ databases">
        <title>Nitrous oxide reduction kinetics distinguish bacteria harboring typical versus atypical NosZ.</title>
        <authorList>
            <person name="Yoon S."/>
            <person name="Nissen S."/>
            <person name="Park D."/>
            <person name="Sanford R.A."/>
            <person name="Loeffler F.E."/>
        </authorList>
    </citation>
    <scope>NUCLEOTIDE SEQUENCE [LARGE SCALE GENOMIC DNA]</scope>
    <source>
        <strain evidence="12 13">ATCC BAA-841</strain>
    </source>
</reference>
<evidence type="ECO:0000259" key="11">
    <source>
        <dbReference type="PROSITE" id="PS50975"/>
    </source>
</evidence>
<dbReference type="InterPro" id="IPR004218">
    <property type="entry name" value="GSHS_ATP-bd"/>
</dbReference>
<evidence type="ECO:0000256" key="1">
    <source>
        <dbReference type="ARBA" id="ARBA00001936"/>
    </source>
</evidence>
<comment type="cofactor">
    <cofactor evidence="2">
        <name>Mg(2+)</name>
        <dbReference type="ChEBI" id="CHEBI:18420"/>
    </cofactor>
</comment>
<gene>
    <name evidence="10" type="primary">gshB</name>
    <name evidence="12" type="ORF">AT959_15825</name>
</gene>
<evidence type="ECO:0000256" key="10">
    <source>
        <dbReference type="HAMAP-Rule" id="MF_00162"/>
    </source>
</evidence>
<evidence type="ECO:0000313" key="12">
    <source>
        <dbReference type="EMBL" id="KXB29890.1"/>
    </source>
</evidence>
<dbReference type="InterPro" id="IPR013815">
    <property type="entry name" value="ATP_grasp_subdomain_1"/>
</dbReference>
<evidence type="ECO:0000256" key="4">
    <source>
        <dbReference type="ARBA" id="ARBA00022684"/>
    </source>
</evidence>
<dbReference type="Gene3D" id="3.30.1490.20">
    <property type="entry name" value="ATP-grasp fold, A domain"/>
    <property type="match status" value="1"/>
</dbReference>
<keyword evidence="4 10" id="KW-0317">Glutathione biosynthesis</keyword>
<dbReference type="AlphaFoldDB" id="A0A133XG08"/>
<keyword evidence="6 10" id="KW-0547">Nucleotide-binding</keyword>
<dbReference type="PANTHER" id="PTHR21621">
    <property type="entry name" value="RIBOSOMAL PROTEIN S6 MODIFICATION PROTEIN"/>
    <property type="match status" value="1"/>
</dbReference>
<evidence type="ECO:0000256" key="8">
    <source>
        <dbReference type="ARBA" id="ARBA00022842"/>
    </source>
</evidence>
<evidence type="ECO:0000256" key="2">
    <source>
        <dbReference type="ARBA" id="ARBA00001946"/>
    </source>
</evidence>
<dbReference type="GO" id="GO:0005524">
    <property type="term" value="F:ATP binding"/>
    <property type="evidence" value="ECO:0007669"/>
    <property type="project" value="UniProtKB-UniRule"/>
</dbReference>
<dbReference type="EC" id="6.3.2.3" evidence="10"/>
<dbReference type="GO" id="GO:0005737">
    <property type="term" value="C:cytoplasm"/>
    <property type="evidence" value="ECO:0007669"/>
    <property type="project" value="TreeGrafter"/>
</dbReference>
<protein>
    <recommendedName>
        <fullName evidence="10">Glutathione synthetase</fullName>
        <ecNumber evidence="10">6.3.2.3</ecNumber>
    </recommendedName>
    <alternativeName>
        <fullName evidence="10">GSH synthetase</fullName>
        <shortName evidence="10">GSH-S</shortName>
        <shortName evidence="10">GSHase</shortName>
    </alternativeName>
    <alternativeName>
        <fullName evidence="10">Glutathione synthase</fullName>
    </alternativeName>
</protein>
<dbReference type="PANTHER" id="PTHR21621:SF4">
    <property type="entry name" value="GLUTATHIONE SYNTHETASE"/>
    <property type="match status" value="1"/>
</dbReference>
<sequence length="330" mass="36713">MLGGSSQSLRLAFVLDPLDHLKAWKDSSVAMMRAAEKHGHDVYAIDAATLCWRRPEPGHHAGGVFGEAVHLHLRPDDHDWFRETRREWLPLKAFDAVVMRKDPPFDFEYLTATWLLERAEADGVRVFNRPRALRDHSEKLAITEFDHYTPATLVARDAHQLQHFIDEQRDVILKPLDGMGGSQIFRIHRNDPNRNVILETLTHDGARTVMAQRYLPEISAGDKRILLIAGKPVPFCLARIPKAGETRGNLAVGGTGVAQELSPRDREIAEALGPILFKRGLLLVGLDVIGSHLTEINVTSPTCMVEIRQQTGFDAAGAFITALEHACGIA</sequence>
<evidence type="ECO:0000256" key="5">
    <source>
        <dbReference type="ARBA" id="ARBA00022723"/>
    </source>
</evidence>
<dbReference type="FunFam" id="3.30.1490.20:FF:000009">
    <property type="entry name" value="Glutathione synthetase"/>
    <property type="match status" value="1"/>
</dbReference>
<dbReference type="GO" id="GO:0004363">
    <property type="term" value="F:glutathione synthase activity"/>
    <property type="evidence" value="ECO:0007669"/>
    <property type="project" value="UniProtKB-UniRule"/>
</dbReference>
<dbReference type="EMBL" id="LODL01000035">
    <property type="protein sequence ID" value="KXB29890.1"/>
    <property type="molecule type" value="Genomic_DNA"/>
</dbReference>
<dbReference type="PROSITE" id="PS50975">
    <property type="entry name" value="ATP_GRASP"/>
    <property type="match status" value="1"/>
</dbReference>
<dbReference type="UniPathway" id="UPA00142">
    <property type="reaction ID" value="UER00210"/>
</dbReference>
<dbReference type="GO" id="GO:0046872">
    <property type="term" value="F:metal ion binding"/>
    <property type="evidence" value="ECO:0007669"/>
    <property type="project" value="UniProtKB-KW"/>
</dbReference>
<dbReference type="SUPFAM" id="SSF52440">
    <property type="entry name" value="PreATP-grasp domain"/>
    <property type="match status" value="1"/>
</dbReference>
<evidence type="ECO:0000313" key="13">
    <source>
        <dbReference type="Proteomes" id="UP000070186"/>
    </source>
</evidence>
<evidence type="ECO:0000256" key="7">
    <source>
        <dbReference type="ARBA" id="ARBA00022840"/>
    </source>
</evidence>
<name>A0A133XG08_9RHOO</name>